<proteinExistence type="predicted"/>
<keyword evidence="2" id="KW-1185">Reference proteome</keyword>
<reference evidence="1 2" key="1">
    <citation type="submission" date="2019-08" db="EMBL/GenBank/DDBJ databases">
        <authorList>
            <person name="Peeters C."/>
        </authorList>
    </citation>
    <scope>NUCLEOTIDE SEQUENCE [LARGE SCALE GENOMIC DNA]</scope>
    <source>
        <strain evidence="1 2">LMG 31114</strain>
    </source>
</reference>
<gene>
    <name evidence="1" type="ORF">PPN31114_00387</name>
</gene>
<dbReference type="RefSeq" id="WP_150677802.1">
    <property type="nucleotide sequence ID" value="NZ_CABPSK010000001.1"/>
</dbReference>
<sequence length="108" mass="11501">MDCYVYYRVASTHEAAAAQAVVSLFALATSRFGVSARLQQRADEQADARGGAAPLATTTTTTWMERYDGATPAFVAALPDMATQCGLPALIDGERHVECFVDRPSPCA</sequence>
<evidence type="ECO:0008006" key="3">
    <source>
        <dbReference type="Google" id="ProtNLM"/>
    </source>
</evidence>
<dbReference type="GeneID" id="300402455"/>
<dbReference type="EMBL" id="CABPSK010000001">
    <property type="protein sequence ID" value="VVD66620.1"/>
    <property type="molecule type" value="Genomic_DNA"/>
</dbReference>
<dbReference type="Pfam" id="PF16290">
    <property type="entry name" value="DUF4936"/>
    <property type="match status" value="1"/>
</dbReference>
<protein>
    <recommendedName>
        <fullName evidence="3">DUF4936 domain-containing protein</fullName>
    </recommendedName>
</protein>
<evidence type="ECO:0000313" key="2">
    <source>
        <dbReference type="Proteomes" id="UP000366945"/>
    </source>
</evidence>
<accession>A0A5E4RT74</accession>
<dbReference type="OrthoDB" id="8527613at2"/>
<name>A0A5E4RT74_9BURK</name>
<organism evidence="1 2">
    <name type="scientific">Pandoraea pneumonica</name>
    <dbReference type="NCBI Taxonomy" id="2508299"/>
    <lineage>
        <taxon>Bacteria</taxon>
        <taxon>Pseudomonadati</taxon>
        <taxon>Pseudomonadota</taxon>
        <taxon>Betaproteobacteria</taxon>
        <taxon>Burkholderiales</taxon>
        <taxon>Burkholderiaceae</taxon>
        <taxon>Pandoraea</taxon>
    </lineage>
</organism>
<dbReference type="Proteomes" id="UP000366945">
    <property type="component" value="Unassembled WGS sequence"/>
</dbReference>
<evidence type="ECO:0000313" key="1">
    <source>
        <dbReference type="EMBL" id="VVD66620.1"/>
    </source>
</evidence>
<dbReference type="InterPro" id="IPR032556">
    <property type="entry name" value="DUF4936"/>
</dbReference>
<dbReference type="AlphaFoldDB" id="A0A5E4RT74"/>